<dbReference type="EMBL" id="JAKOGI010000008">
    <property type="protein sequence ID" value="KAJ8451688.1"/>
    <property type="molecule type" value="Genomic_DNA"/>
</dbReference>
<sequence length="400" mass="46439">MSTSESRTQVMKPLVIKVAIPAVLSVAAYMCAKIIWTRSNSQQNPPQPEDENFHNGHNSTSPECPESEDQGGTSLQDGQKSNLQDTLELEIQADDLQKREWDSEARFHRYQSLKEKEFMLTEMRNLMMMEKTRAEFLLKEISLVEEENNRMGELVIEYTKLMQKIEGLKMENGLLKRNAKKHWRIAKLRLRVLRKQKLDIEARNAELLRNREELQRRDNLTQELEDEAAQLKGAVDHLQREQIQLLNKLDLAEKLSKSPNPEIEVGVLTKDYEKVLKELEQLQKDRAYEAKEMTYLKWSNACLRHQLLRCHEQANNEHSGHVSEPERENGEPMINVEMRDCNCELSGHDDGHCLGTGLGNSITAGHAHSRRRRLVQKFKRWVEGGKNEEKEKSEIRDHSA</sequence>
<keyword evidence="4" id="KW-0812">Transmembrane</keyword>
<keyword evidence="4" id="KW-1133">Transmembrane helix</keyword>
<keyword evidence="4" id="KW-0472">Membrane</keyword>
<dbReference type="InterPro" id="IPR040265">
    <property type="entry name" value="CHUP1/IPGA1-like"/>
</dbReference>
<dbReference type="PANTHER" id="PTHR31342">
    <property type="entry name" value="PROTEIN CHUP1, CHLOROPLASTIC"/>
    <property type="match status" value="1"/>
</dbReference>
<feature type="region of interest" description="Disordered" evidence="3">
    <location>
        <begin position="40"/>
        <end position="81"/>
    </location>
</feature>
<dbReference type="AlphaFoldDB" id="A0A9Q1KY34"/>
<dbReference type="Proteomes" id="UP001153076">
    <property type="component" value="Unassembled WGS sequence"/>
</dbReference>
<dbReference type="GO" id="GO:0072699">
    <property type="term" value="P:protein localization to cortical microtubule cytoskeleton"/>
    <property type="evidence" value="ECO:0007669"/>
    <property type="project" value="TreeGrafter"/>
</dbReference>
<evidence type="ECO:0000313" key="6">
    <source>
        <dbReference type="Proteomes" id="UP001153076"/>
    </source>
</evidence>
<dbReference type="OrthoDB" id="687739at2759"/>
<organism evidence="5 6">
    <name type="scientific">Carnegiea gigantea</name>
    <dbReference type="NCBI Taxonomy" id="171969"/>
    <lineage>
        <taxon>Eukaryota</taxon>
        <taxon>Viridiplantae</taxon>
        <taxon>Streptophyta</taxon>
        <taxon>Embryophyta</taxon>
        <taxon>Tracheophyta</taxon>
        <taxon>Spermatophyta</taxon>
        <taxon>Magnoliopsida</taxon>
        <taxon>eudicotyledons</taxon>
        <taxon>Gunneridae</taxon>
        <taxon>Pentapetalae</taxon>
        <taxon>Caryophyllales</taxon>
        <taxon>Cactineae</taxon>
        <taxon>Cactaceae</taxon>
        <taxon>Cactoideae</taxon>
        <taxon>Echinocereeae</taxon>
        <taxon>Carnegiea</taxon>
    </lineage>
</organism>
<gene>
    <name evidence="5" type="ORF">Cgig2_018322</name>
</gene>
<keyword evidence="1 2" id="KW-0175">Coiled coil</keyword>
<feature type="coiled-coil region" evidence="2">
    <location>
        <begin position="190"/>
        <end position="292"/>
    </location>
</feature>
<evidence type="ECO:0000313" key="5">
    <source>
        <dbReference type="EMBL" id="KAJ8451688.1"/>
    </source>
</evidence>
<keyword evidence="6" id="KW-1185">Reference proteome</keyword>
<feature type="transmembrane region" description="Helical" evidence="4">
    <location>
        <begin position="14"/>
        <end position="36"/>
    </location>
</feature>
<name>A0A9Q1KY34_9CARY</name>
<reference evidence="5" key="1">
    <citation type="submission" date="2022-04" db="EMBL/GenBank/DDBJ databases">
        <title>Carnegiea gigantea Genome sequencing and assembly v2.</title>
        <authorList>
            <person name="Copetti D."/>
            <person name="Sanderson M.J."/>
            <person name="Burquez A."/>
            <person name="Wojciechowski M.F."/>
        </authorList>
    </citation>
    <scope>NUCLEOTIDE SEQUENCE</scope>
    <source>
        <strain evidence="5">SGP5-SGP5p</strain>
        <tissue evidence="5">Aerial part</tissue>
    </source>
</reference>
<evidence type="ECO:0000256" key="1">
    <source>
        <dbReference type="ARBA" id="ARBA00023054"/>
    </source>
</evidence>
<accession>A0A9Q1KY34</accession>
<comment type="caution">
    <text evidence="5">The sequence shown here is derived from an EMBL/GenBank/DDBJ whole genome shotgun (WGS) entry which is preliminary data.</text>
</comment>
<evidence type="ECO:0000256" key="2">
    <source>
        <dbReference type="SAM" id="Coils"/>
    </source>
</evidence>
<protein>
    <recommendedName>
        <fullName evidence="7">Protein CHUP1, chloroplastic</fullName>
    </recommendedName>
</protein>
<evidence type="ECO:0000256" key="3">
    <source>
        <dbReference type="SAM" id="MobiDB-lite"/>
    </source>
</evidence>
<dbReference type="PANTHER" id="PTHR31342:SF10">
    <property type="entry name" value="CHUP1-LIKE PROTEIN"/>
    <property type="match status" value="1"/>
</dbReference>
<evidence type="ECO:0008006" key="7">
    <source>
        <dbReference type="Google" id="ProtNLM"/>
    </source>
</evidence>
<evidence type="ECO:0000256" key="4">
    <source>
        <dbReference type="SAM" id="Phobius"/>
    </source>
</evidence>
<dbReference type="GO" id="GO:0055028">
    <property type="term" value="C:cortical microtubule"/>
    <property type="evidence" value="ECO:0007669"/>
    <property type="project" value="TreeGrafter"/>
</dbReference>
<proteinExistence type="predicted"/>
<feature type="compositionally biased region" description="Polar residues" evidence="3">
    <location>
        <begin position="70"/>
        <end position="81"/>
    </location>
</feature>